<dbReference type="PANTHER" id="PTHR23095">
    <property type="entry name" value="PARANEOPLASTIC ANTIGEN"/>
    <property type="match status" value="1"/>
</dbReference>
<gene>
    <name evidence="3" type="ORF">N1851_010418</name>
</gene>
<dbReference type="EMBL" id="JAOPHQ010001888">
    <property type="protein sequence ID" value="KAK0149064.1"/>
    <property type="molecule type" value="Genomic_DNA"/>
</dbReference>
<dbReference type="Pfam" id="PF14893">
    <property type="entry name" value="PNMA"/>
    <property type="match status" value="1"/>
</dbReference>
<evidence type="ECO:0000259" key="2">
    <source>
        <dbReference type="Pfam" id="PF14893"/>
    </source>
</evidence>
<proteinExistence type="predicted"/>
<feature type="compositionally biased region" description="Acidic residues" evidence="1">
    <location>
        <begin position="327"/>
        <end position="345"/>
    </location>
</feature>
<reference evidence="3" key="1">
    <citation type="journal article" date="2023" name="Front. Mar. Sci.">
        <title>A new Merluccius polli reference genome to investigate the effects of global change in West African waters.</title>
        <authorList>
            <person name="Mateo J.L."/>
            <person name="Blanco-Fernandez C."/>
            <person name="Garcia-Vazquez E."/>
            <person name="Machado-Schiaffino G."/>
        </authorList>
    </citation>
    <scope>NUCLEOTIDE SEQUENCE</scope>
    <source>
        <strain evidence="3">C29</strain>
        <tissue evidence="3">Fin</tissue>
    </source>
</reference>
<evidence type="ECO:0000313" key="4">
    <source>
        <dbReference type="Proteomes" id="UP001174136"/>
    </source>
</evidence>
<dbReference type="AlphaFoldDB" id="A0AA47MZR0"/>
<sequence length="454" mass="49637">MQPTCLHRDSSHFQVVSQDHSMNLITTPGDLDPSISDLQRSRKILESLFPPAADMVRHLRSETPPMTYLQILDSAYGTVQDGDELYTKFMELFQDAGENPSAYLQRLQVALDLAVKRGGVLATELDRHLLNQFCRGCWDNTLISELQLKQRKSHPPSFAELLLLLRTEEDRGAAKVQRMKQHLSSKARAGFPGDWQVNPHLKFQQAAPWSLRVLSVQIYHQPASVLSSNSHPLHCLEVCVPQTRSLKKPAVDPEEYLSEEEEGRIAQVSIPAAVMFSVGGTLPAQLSSTNLALAEPMHSPAKKMLDVEEPSLVTGAVDPPLLSVEEDVSGASEEENGEYLPEPEEVSSIPDTLPSEGDGELDGPVETSADSVVQPQHAAEIPVTVLDSGGGGGGDLDVGEPGQSIRRSSRQRQPPKRLQYTGLGSYRWRAKGAYGLTDCCTSRFPPARPVGGSL</sequence>
<dbReference type="PANTHER" id="PTHR23095:SF53">
    <property type="entry name" value="ZINC FINGER CCHC DOMAIN-CONTAINING PROTEIN 12-LIKE"/>
    <property type="match status" value="1"/>
</dbReference>
<organism evidence="3 4">
    <name type="scientific">Merluccius polli</name>
    <name type="common">Benguela hake</name>
    <name type="synonym">Merluccius cadenati</name>
    <dbReference type="NCBI Taxonomy" id="89951"/>
    <lineage>
        <taxon>Eukaryota</taxon>
        <taxon>Metazoa</taxon>
        <taxon>Chordata</taxon>
        <taxon>Craniata</taxon>
        <taxon>Vertebrata</taxon>
        <taxon>Euteleostomi</taxon>
        <taxon>Actinopterygii</taxon>
        <taxon>Neopterygii</taxon>
        <taxon>Teleostei</taxon>
        <taxon>Neoteleostei</taxon>
        <taxon>Acanthomorphata</taxon>
        <taxon>Zeiogadaria</taxon>
        <taxon>Gadariae</taxon>
        <taxon>Gadiformes</taxon>
        <taxon>Gadoidei</taxon>
        <taxon>Merlucciidae</taxon>
        <taxon>Merluccius</taxon>
    </lineage>
</organism>
<dbReference type="InterPro" id="IPR026523">
    <property type="entry name" value="PNMA"/>
</dbReference>
<evidence type="ECO:0000256" key="1">
    <source>
        <dbReference type="SAM" id="MobiDB-lite"/>
    </source>
</evidence>
<name>A0AA47MZR0_MERPO</name>
<dbReference type="Proteomes" id="UP001174136">
    <property type="component" value="Unassembled WGS sequence"/>
</dbReference>
<feature type="domain" description="Paraneoplastic antigen Ma-like C-terminal" evidence="2">
    <location>
        <begin position="35"/>
        <end position="162"/>
    </location>
</feature>
<keyword evidence="4" id="KW-1185">Reference proteome</keyword>
<comment type="caution">
    <text evidence="3">The sequence shown here is derived from an EMBL/GenBank/DDBJ whole genome shotgun (WGS) entry which is preliminary data.</text>
</comment>
<accession>A0AA47MZR0</accession>
<protein>
    <submittedName>
        <fullName evidence="3">Modulator of apoptosis 1</fullName>
    </submittedName>
</protein>
<feature type="region of interest" description="Disordered" evidence="1">
    <location>
        <begin position="327"/>
        <end position="423"/>
    </location>
</feature>
<dbReference type="InterPro" id="IPR048270">
    <property type="entry name" value="PNMA_C"/>
</dbReference>
<evidence type="ECO:0000313" key="3">
    <source>
        <dbReference type="EMBL" id="KAK0149064.1"/>
    </source>
</evidence>